<protein>
    <recommendedName>
        <fullName evidence="3">Cytochrome bc1 complex cytochrome b subunit</fullName>
        <ecNumber evidence="2">7.1.1.8</ecNumber>
    </recommendedName>
    <alternativeName>
        <fullName evidence="5">Cytochrome bc1 reductase complex subunit QcrB</fullName>
    </alternativeName>
</protein>
<feature type="transmembrane region" description="Helical" evidence="6">
    <location>
        <begin position="387"/>
        <end position="405"/>
    </location>
</feature>
<dbReference type="InterPro" id="IPR005797">
    <property type="entry name" value="Cyt_b/b6_N"/>
</dbReference>
<keyword evidence="9" id="KW-1185">Reference proteome</keyword>
<accession>A0ABV8TQE8</accession>
<dbReference type="InterPro" id="IPR016174">
    <property type="entry name" value="Di-haem_cyt_TM"/>
</dbReference>
<feature type="transmembrane region" description="Helical" evidence="6">
    <location>
        <begin position="126"/>
        <end position="144"/>
    </location>
</feature>
<evidence type="ECO:0000256" key="4">
    <source>
        <dbReference type="ARBA" id="ARBA00029351"/>
    </source>
</evidence>
<evidence type="ECO:0000256" key="6">
    <source>
        <dbReference type="SAM" id="Phobius"/>
    </source>
</evidence>
<comment type="catalytic activity">
    <reaction evidence="4">
        <text>a quinol + 2 Fe(III)-[cytochrome c](out) = a quinone + 2 Fe(II)-[cytochrome c](out) + 2 H(+)(out)</text>
        <dbReference type="Rhea" id="RHEA:11484"/>
        <dbReference type="Rhea" id="RHEA-COMP:10350"/>
        <dbReference type="Rhea" id="RHEA-COMP:14399"/>
        <dbReference type="ChEBI" id="CHEBI:15378"/>
        <dbReference type="ChEBI" id="CHEBI:24646"/>
        <dbReference type="ChEBI" id="CHEBI:29033"/>
        <dbReference type="ChEBI" id="CHEBI:29034"/>
        <dbReference type="ChEBI" id="CHEBI:132124"/>
        <dbReference type="EC" id="7.1.1.8"/>
    </reaction>
</comment>
<evidence type="ECO:0000256" key="3">
    <source>
        <dbReference type="ARBA" id="ARBA00016116"/>
    </source>
</evidence>
<evidence type="ECO:0000256" key="1">
    <source>
        <dbReference type="ARBA" id="ARBA00001971"/>
    </source>
</evidence>
<dbReference type="InterPro" id="IPR036150">
    <property type="entry name" value="Cyt_b/b6_C_sf"/>
</dbReference>
<feature type="transmembrane region" description="Helical" evidence="6">
    <location>
        <begin position="425"/>
        <end position="442"/>
    </location>
</feature>
<sequence length="553" mass="60882">MKEGDAGVLRRRGARVEARARQTAFRTYVAADRRAPVSELAGQVLRKAFPDHWSFLLGEIALYSFAVLVLTGSFLTLFFDPSMAEVPYRGSYGPLRGLLVSKAYESTLDLSFGVRGGLLMRQMHHWAALVFVAAVGVHLLRIFFTGAFRRPREINWCVGVTLFLLALLEGFCGYSLPDDLLSGTGLRTANSIVQSVPVVGTYLAYFAWGGPFPGTAIVRRLYIVHVLFVPGLLIALIALHLILVVYLKHTQWSVPGRTNRNVVGQPMFPAFVGKSAGLSLVVFGVLAVLGGLAQINPIWAFGPYVPDQVSTDAQPDWYVGFLEGALRLMPGVEWNVAGHTVMWNVLLPAVVLPGLLFLVLYGYPFFERWITGDLVEHHLCDRPRDRPVRTGLGVGAVVWYAVLLLAGGNDVIATTFQVSVNGLTWIFRAAFFLAPVLAFLLTRRVCLALQRHERELLEEGEETGEVFQALPGGMSETRRGLDARLRHRLLVREIPLPLEHPGPGAPLRQRLRAGLSVWYYGERVEVPATAEERLQITGRTADPVAGGTGPAQE</sequence>
<organism evidence="8 9">
    <name type="scientific">Streptomyces andamanensis</name>
    <dbReference type="NCBI Taxonomy" id="1565035"/>
    <lineage>
        <taxon>Bacteria</taxon>
        <taxon>Bacillati</taxon>
        <taxon>Actinomycetota</taxon>
        <taxon>Actinomycetes</taxon>
        <taxon>Kitasatosporales</taxon>
        <taxon>Streptomycetaceae</taxon>
        <taxon>Streptomyces</taxon>
    </lineage>
</organism>
<keyword evidence="6" id="KW-1133">Transmembrane helix</keyword>
<feature type="transmembrane region" description="Helical" evidence="6">
    <location>
        <begin position="345"/>
        <end position="366"/>
    </location>
</feature>
<evidence type="ECO:0000256" key="5">
    <source>
        <dbReference type="ARBA" id="ARBA00029568"/>
    </source>
</evidence>
<dbReference type="RefSeq" id="WP_381744313.1">
    <property type="nucleotide sequence ID" value="NZ_JBHSDP010000029.1"/>
</dbReference>
<dbReference type="PANTHER" id="PTHR19271:SF16">
    <property type="entry name" value="CYTOCHROME B"/>
    <property type="match status" value="1"/>
</dbReference>
<name>A0ABV8TQE8_9ACTN</name>
<proteinExistence type="predicted"/>
<evidence type="ECO:0000313" key="8">
    <source>
        <dbReference type="EMBL" id="MFC4332934.1"/>
    </source>
</evidence>
<dbReference type="PROSITE" id="PS51002">
    <property type="entry name" value="CYTB_NTER"/>
    <property type="match status" value="1"/>
</dbReference>
<dbReference type="SUPFAM" id="SSF81342">
    <property type="entry name" value="Transmembrane di-heme cytochromes"/>
    <property type="match status" value="1"/>
</dbReference>
<evidence type="ECO:0000313" key="9">
    <source>
        <dbReference type="Proteomes" id="UP001595824"/>
    </source>
</evidence>
<dbReference type="EMBL" id="JBHSDP010000029">
    <property type="protein sequence ID" value="MFC4332934.1"/>
    <property type="molecule type" value="Genomic_DNA"/>
</dbReference>
<dbReference type="Pfam" id="PF13631">
    <property type="entry name" value="Cytochrom_B_N_2"/>
    <property type="match status" value="1"/>
</dbReference>
<keyword evidence="6" id="KW-0472">Membrane</keyword>
<gene>
    <name evidence="8" type="ORF">ACFPC0_35245</name>
</gene>
<feature type="transmembrane region" description="Helical" evidence="6">
    <location>
        <begin position="156"/>
        <end position="176"/>
    </location>
</feature>
<dbReference type="Proteomes" id="UP001595824">
    <property type="component" value="Unassembled WGS sequence"/>
</dbReference>
<evidence type="ECO:0000256" key="2">
    <source>
        <dbReference type="ARBA" id="ARBA00012951"/>
    </source>
</evidence>
<feature type="transmembrane region" description="Helical" evidence="6">
    <location>
        <begin position="222"/>
        <end position="247"/>
    </location>
</feature>
<feature type="transmembrane region" description="Helical" evidence="6">
    <location>
        <begin position="55"/>
        <end position="79"/>
    </location>
</feature>
<dbReference type="SUPFAM" id="SSF81648">
    <property type="entry name" value="a domain/subunit of cytochrome bc1 complex (Ubiquinol-cytochrome c reductase)"/>
    <property type="match status" value="1"/>
</dbReference>
<feature type="domain" description="Cytochrome b/b6 N-terminal region profile" evidence="7">
    <location>
        <begin position="27"/>
        <end position="253"/>
    </location>
</feature>
<dbReference type="PANTHER" id="PTHR19271">
    <property type="entry name" value="CYTOCHROME B"/>
    <property type="match status" value="1"/>
</dbReference>
<keyword evidence="6" id="KW-0812">Transmembrane</keyword>
<dbReference type="Gene3D" id="1.20.810.10">
    <property type="entry name" value="Cytochrome Bc1 Complex, Chain C"/>
    <property type="match status" value="1"/>
</dbReference>
<reference evidence="9" key="1">
    <citation type="journal article" date="2019" name="Int. J. Syst. Evol. Microbiol.">
        <title>The Global Catalogue of Microorganisms (GCM) 10K type strain sequencing project: providing services to taxonomists for standard genome sequencing and annotation.</title>
        <authorList>
            <consortium name="The Broad Institute Genomics Platform"/>
            <consortium name="The Broad Institute Genome Sequencing Center for Infectious Disease"/>
            <person name="Wu L."/>
            <person name="Ma J."/>
        </authorList>
    </citation>
    <scope>NUCLEOTIDE SEQUENCE [LARGE SCALE GENOMIC DNA]</scope>
    <source>
        <strain evidence="9">PCU 347</strain>
    </source>
</reference>
<comment type="cofactor">
    <cofactor evidence="1">
        <name>heme</name>
        <dbReference type="ChEBI" id="CHEBI:30413"/>
    </cofactor>
</comment>
<dbReference type="EC" id="7.1.1.8" evidence="2"/>
<comment type="caution">
    <text evidence="8">The sequence shown here is derived from an EMBL/GenBank/DDBJ whole genome shotgun (WGS) entry which is preliminary data.</text>
</comment>
<evidence type="ECO:0000259" key="7">
    <source>
        <dbReference type="PROSITE" id="PS51002"/>
    </source>
</evidence>
<dbReference type="InterPro" id="IPR027387">
    <property type="entry name" value="Cytb/b6-like_sf"/>
</dbReference>